<protein>
    <submittedName>
        <fullName evidence="6">Lrp/AsnC family transcriptional regulator</fullName>
    </submittedName>
</protein>
<dbReference type="PANTHER" id="PTHR30154:SF34">
    <property type="entry name" value="TRANSCRIPTIONAL REGULATOR AZLB"/>
    <property type="match status" value="1"/>
</dbReference>
<dbReference type="GO" id="GO:0043200">
    <property type="term" value="P:response to amino acid"/>
    <property type="evidence" value="ECO:0007669"/>
    <property type="project" value="TreeGrafter"/>
</dbReference>
<dbReference type="EMBL" id="CP146016">
    <property type="protein sequence ID" value="WWQ60179.1"/>
    <property type="molecule type" value="Genomic_DNA"/>
</dbReference>
<dbReference type="InterPro" id="IPR019887">
    <property type="entry name" value="Tscrpt_reg_AsnC/Lrp_C"/>
</dbReference>
<keyword evidence="7" id="KW-1185">Reference proteome</keyword>
<dbReference type="RefSeq" id="WP_338600520.1">
    <property type="nucleotide sequence ID" value="NZ_CP146016.1"/>
</dbReference>
<name>A0AAX4KZ54_9CREN</name>
<dbReference type="PANTHER" id="PTHR30154">
    <property type="entry name" value="LEUCINE-RESPONSIVE REGULATORY PROTEIN"/>
    <property type="match status" value="1"/>
</dbReference>
<feature type="domain" description="HTH asnC-type" evidence="5">
    <location>
        <begin position="15"/>
        <end position="76"/>
    </location>
</feature>
<sequence length="161" mass="18418">MSISMSDSKKRMVDLDAIDRRLLIELTRDARTSLRRLAEEMNVSPATLHNRMTRMVQEGIIKSFVALLDYSKLGFALTGIIMAKVDGKHLVEFEKEIANADNVIAVYDVVGEYDVVIIAKFRSVEELDSFLKQLLKNPKIERTYTSIVLNVVKEDPRIRIF</sequence>
<dbReference type="InterPro" id="IPR000485">
    <property type="entry name" value="AsnC-type_HTH_dom"/>
</dbReference>
<dbReference type="Pfam" id="PF13412">
    <property type="entry name" value="HTH_24"/>
    <property type="match status" value="1"/>
</dbReference>
<dbReference type="Gene3D" id="1.10.10.10">
    <property type="entry name" value="Winged helix-like DNA-binding domain superfamily/Winged helix DNA-binding domain"/>
    <property type="match status" value="1"/>
</dbReference>
<evidence type="ECO:0000313" key="7">
    <source>
        <dbReference type="Proteomes" id="UP001432202"/>
    </source>
</evidence>
<proteinExistence type="predicted"/>
<dbReference type="Gene3D" id="3.30.70.920">
    <property type="match status" value="1"/>
</dbReference>
<keyword evidence="2" id="KW-0238">DNA-binding</keyword>
<evidence type="ECO:0000256" key="1">
    <source>
        <dbReference type="ARBA" id="ARBA00023015"/>
    </source>
</evidence>
<dbReference type="SUPFAM" id="SSF46785">
    <property type="entry name" value="Winged helix' DNA-binding domain"/>
    <property type="match status" value="1"/>
</dbReference>
<dbReference type="AlphaFoldDB" id="A0AAX4KZ54"/>
<organism evidence="6 7">
    <name type="scientific">Sulfolobus tengchongensis</name>
    <dbReference type="NCBI Taxonomy" id="207809"/>
    <lineage>
        <taxon>Archaea</taxon>
        <taxon>Thermoproteota</taxon>
        <taxon>Thermoprotei</taxon>
        <taxon>Sulfolobales</taxon>
        <taxon>Sulfolobaceae</taxon>
        <taxon>Sulfolobus</taxon>
    </lineage>
</organism>
<keyword evidence="3" id="KW-0804">Transcription</keyword>
<dbReference type="InterPro" id="IPR011008">
    <property type="entry name" value="Dimeric_a/b-barrel"/>
</dbReference>
<dbReference type="GeneID" id="89337527"/>
<evidence type="ECO:0000313" key="6">
    <source>
        <dbReference type="EMBL" id="WWQ60179.1"/>
    </source>
</evidence>
<dbReference type="PRINTS" id="PR00033">
    <property type="entry name" value="HTHASNC"/>
</dbReference>
<comment type="pathway">
    <text evidence="4">Amino-acid biosynthesis.</text>
</comment>
<evidence type="ECO:0000256" key="2">
    <source>
        <dbReference type="ARBA" id="ARBA00023125"/>
    </source>
</evidence>
<keyword evidence="1" id="KW-0805">Transcription regulation</keyword>
<accession>A0AAX4KZ54</accession>
<gene>
    <name evidence="6" type="ORF">V6M85_12120</name>
</gene>
<dbReference type="SUPFAM" id="SSF54909">
    <property type="entry name" value="Dimeric alpha+beta barrel"/>
    <property type="match status" value="1"/>
</dbReference>
<evidence type="ECO:0000259" key="5">
    <source>
        <dbReference type="PROSITE" id="PS50956"/>
    </source>
</evidence>
<dbReference type="InterPro" id="IPR036388">
    <property type="entry name" value="WH-like_DNA-bd_sf"/>
</dbReference>
<reference evidence="6 7" key="1">
    <citation type="submission" date="2024-02" db="EMBL/GenBank/DDBJ databases">
        <title>STSV induces naive adaptation in Sulfolobus.</title>
        <authorList>
            <person name="Xiang X."/>
            <person name="Song M."/>
        </authorList>
    </citation>
    <scope>NUCLEOTIDE SEQUENCE [LARGE SCALE GENOMIC DNA]</scope>
    <source>
        <strain evidence="6 7">RT2</strain>
    </source>
</reference>
<dbReference type="Proteomes" id="UP001432202">
    <property type="component" value="Chromosome"/>
</dbReference>
<dbReference type="Pfam" id="PF01037">
    <property type="entry name" value="AsnC_trans_reg"/>
    <property type="match status" value="1"/>
</dbReference>
<dbReference type="PROSITE" id="PS50956">
    <property type="entry name" value="HTH_ASNC_2"/>
    <property type="match status" value="1"/>
</dbReference>
<evidence type="ECO:0000256" key="3">
    <source>
        <dbReference type="ARBA" id="ARBA00023163"/>
    </source>
</evidence>
<dbReference type="InterPro" id="IPR019888">
    <property type="entry name" value="Tscrpt_reg_AsnC-like"/>
</dbReference>
<evidence type="ECO:0000256" key="4">
    <source>
        <dbReference type="ARBA" id="ARBA00029440"/>
    </source>
</evidence>
<dbReference type="InterPro" id="IPR036390">
    <property type="entry name" value="WH_DNA-bd_sf"/>
</dbReference>
<dbReference type="GO" id="GO:0043565">
    <property type="term" value="F:sequence-specific DNA binding"/>
    <property type="evidence" value="ECO:0007669"/>
    <property type="project" value="InterPro"/>
</dbReference>
<dbReference type="GO" id="GO:0005829">
    <property type="term" value="C:cytosol"/>
    <property type="evidence" value="ECO:0007669"/>
    <property type="project" value="TreeGrafter"/>
</dbReference>
<dbReference type="SMART" id="SM00344">
    <property type="entry name" value="HTH_ASNC"/>
    <property type="match status" value="1"/>
</dbReference>